<organism evidence="2 3">
    <name type="scientific">Coniochaeta pulveracea</name>
    <dbReference type="NCBI Taxonomy" id="177199"/>
    <lineage>
        <taxon>Eukaryota</taxon>
        <taxon>Fungi</taxon>
        <taxon>Dikarya</taxon>
        <taxon>Ascomycota</taxon>
        <taxon>Pezizomycotina</taxon>
        <taxon>Sordariomycetes</taxon>
        <taxon>Sordariomycetidae</taxon>
        <taxon>Coniochaetales</taxon>
        <taxon>Coniochaetaceae</taxon>
        <taxon>Coniochaeta</taxon>
    </lineage>
</organism>
<dbReference type="AlphaFoldDB" id="A0A420Y859"/>
<sequence length="197" mass="21579">MASPTTTTTGSATPGRPILLYVTVFTGPRLGTPAIGFTHILHPSTTLSTLLTSVQSRIPDMILVPLRRFYREYVLFPPSSGYSHAVIYVFDPVDPANTDRILDLHEEAGLTADADVWHVLDQRLQDRDAGDRDNLGLRLVHAPERMNMVPRVAEVAMYYRGMLWTSTGDDEVAGEDVDGPGLLAQADQDGSAADEEE</sequence>
<name>A0A420Y859_9PEZI</name>
<proteinExistence type="predicted"/>
<feature type="region of interest" description="Disordered" evidence="1">
    <location>
        <begin position="170"/>
        <end position="197"/>
    </location>
</feature>
<dbReference type="Proteomes" id="UP000275385">
    <property type="component" value="Unassembled WGS sequence"/>
</dbReference>
<protein>
    <submittedName>
        <fullName evidence="2">Uncharacterized protein</fullName>
    </submittedName>
</protein>
<keyword evidence="3" id="KW-1185">Reference proteome</keyword>
<gene>
    <name evidence="2" type="ORF">DL546_002362</name>
</gene>
<accession>A0A420Y859</accession>
<evidence type="ECO:0000313" key="3">
    <source>
        <dbReference type="Proteomes" id="UP000275385"/>
    </source>
</evidence>
<comment type="caution">
    <text evidence="2">The sequence shown here is derived from an EMBL/GenBank/DDBJ whole genome shotgun (WGS) entry which is preliminary data.</text>
</comment>
<evidence type="ECO:0000256" key="1">
    <source>
        <dbReference type="SAM" id="MobiDB-lite"/>
    </source>
</evidence>
<evidence type="ECO:0000313" key="2">
    <source>
        <dbReference type="EMBL" id="RKU43940.1"/>
    </source>
</evidence>
<dbReference type="EMBL" id="QVQW01000036">
    <property type="protein sequence ID" value="RKU43940.1"/>
    <property type="molecule type" value="Genomic_DNA"/>
</dbReference>
<reference evidence="2 3" key="1">
    <citation type="submission" date="2018-08" db="EMBL/GenBank/DDBJ databases">
        <title>Draft genome of the lignicolous fungus Coniochaeta pulveracea.</title>
        <authorList>
            <person name="Borstlap C.J."/>
            <person name="De Witt R.N."/>
            <person name="Botha A."/>
            <person name="Volschenk H."/>
        </authorList>
    </citation>
    <scope>NUCLEOTIDE SEQUENCE [LARGE SCALE GENOMIC DNA]</scope>
    <source>
        <strain evidence="2 3">CAB683</strain>
    </source>
</reference>